<keyword evidence="3 5" id="KW-1133">Transmembrane helix</keyword>
<gene>
    <name evidence="7" type="ORF">GU243_23830</name>
</gene>
<feature type="transmembrane region" description="Helical" evidence="5">
    <location>
        <begin position="241"/>
        <end position="266"/>
    </location>
</feature>
<dbReference type="PANTHER" id="PTHR11662:SF450">
    <property type="entry name" value="BLR1003 PROTEIN"/>
    <property type="match status" value="1"/>
</dbReference>
<feature type="transmembrane region" description="Helical" evidence="5">
    <location>
        <begin position="340"/>
        <end position="362"/>
    </location>
</feature>
<dbReference type="GO" id="GO:0022857">
    <property type="term" value="F:transmembrane transporter activity"/>
    <property type="evidence" value="ECO:0007669"/>
    <property type="project" value="InterPro"/>
</dbReference>
<organism evidence="7 8">
    <name type="scientific">Pseudarthrobacter psychrotolerans</name>
    <dbReference type="NCBI Taxonomy" id="2697569"/>
    <lineage>
        <taxon>Bacteria</taxon>
        <taxon>Bacillati</taxon>
        <taxon>Actinomycetota</taxon>
        <taxon>Actinomycetes</taxon>
        <taxon>Micrococcales</taxon>
        <taxon>Micrococcaceae</taxon>
        <taxon>Pseudarthrobacter</taxon>
    </lineage>
</organism>
<evidence type="ECO:0000256" key="3">
    <source>
        <dbReference type="ARBA" id="ARBA00022989"/>
    </source>
</evidence>
<evidence type="ECO:0000256" key="1">
    <source>
        <dbReference type="ARBA" id="ARBA00004651"/>
    </source>
</evidence>
<sequence>MSAHITPTKSPAAGKTQPPGIRAWTVTSMVVLFATINWSDKALLGIVAQPLAREFGLTATQIGFAGSAFFFLFSVSGAMVGLLGDRFQVRWILLILSALWGLVQFPILISGTFTVLLLCRIALGAFEGPATAMATTAVFQWFTPEKRGFPSALVTSGSSFAKIFAAPALAVVVVAAGWRAGFVVMAVVSFIWCAAWLLVGKEGPFAKTRSLPGPSTVSSAEQEQPPVIKLNRWHILTSKSFIGALLATFAVYGVVSASITWIPSYFEKGLGYSQLESGIMFGLPSVASLIFMYGSTFLTDRLGNRHGSSGRIRVITTTAFLVIGGAVLACLPLFKEPVIVVAVLILGYGCMSVALPMMNAVISQIVPASQLSSSMGIFLALQNVSGLIAPGLVGVLVENAVTPLAGFSLSYQIFGAAILLGGILTFVLVNPERDAAILKEKLAAAQRLQQDAGGAS</sequence>
<evidence type="ECO:0000313" key="8">
    <source>
        <dbReference type="Proteomes" id="UP000464186"/>
    </source>
</evidence>
<dbReference type="PROSITE" id="PS50850">
    <property type="entry name" value="MFS"/>
    <property type="match status" value="1"/>
</dbReference>
<dbReference type="InterPro" id="IPR011701">
    <property type="entry name" value="MFS"/>
</dbReference>
<keyword evidence="2 5" id="KW-0812">Transmembrane</keyword>
<dbReference type="PANTHER" id="PTHR11662">
    <property type="entry name" value="SOLUTE CARRIER FAMILY 17"/>
    <property type="match status" value="1"/>
</dbReference>
<dbReference type="AlphaFoldDB" id="A0A6P1NZ84"/>
<evidence type="ECO:0000256" key="5">
    <source>
        <dbReference type="SAM" id="Phobius"/>
    </source>
</evidence>
<keyword evidence="8" id="KW-1185">Reference proteome</keyword>
<protein>
    <submittedName>
        <fullName evidence="7">MFS transporter</fullName>
    </submittedName>
</protein>
<dbReference type="Pfam" id="PF07690">
    <property type="entry name" value="MFS_1"/>
    <property type="match status" value="1"/>
</dbReference>
<feature type="transmembrane region" description="Helical" evidence="5">
    <location>
        <begin position="409"/>
        <end position="429"/>
    </location>
</feature>
<dbReference type="InterPro" id="IPR020846">
    <property type="entry name" value="MFS_dom"/>
</dbReference>
<accession>A0A6P1NZ84</accession>
<evidence type="ECO:0000313" key="7">
    <source>
        <dbReference type="EMBL" id="QHK22601.1"/>
    </source>
</evidence>
<feature type="domain" description="Major facilitator superfamily (MFS) profile" evidence="6">
    <location>
        <begin position="26"/>
        <end position="433"/>
    </location>
</feature>
<dbReference type="InterPro" id="IPR036259">
    <property type="entry name" value="MFS_trans_sf"/>
</dbReference>
<feature type="transmembrane region" description="Helical" evidence="5">
    <location>
        <begin position="151"/>
        <end position="174"/>
    </location>
</feature>
<dbReference type="KEGG" id="psey:GU243_23830"/>
<feature type="transmembrane region" description="Helical" evidence="5">
    <location>
        <begin position="91"/>
        <end position="109"/>
    </location>
</feature>
<feature type="transmembrane region" description="Helical" evidence="5">
    <location>
        <begin position="374"/>
        <end position="397"/>
    </location>
</feature>
<dbReference type="Proteomes" id="UP000464186">
    <property type="component" value="Plasmid unnamed2"/>
</dbReference>
<reference evidence="7 8" key="1">
    <citation type="submission" date="2020-01" db="EMBL/GenBank/DDBJ databases">
        <title>Pseudarthrobacter psychrotolerans sp. nov., isolated from antarctic soil.</title>
        <authorList>
            <person name="Shin Y."/>
            <person name="Park W."/>
        </authorList>
    </citation>
    <scope>NUCLEOTIDE SEQUENCE [LARGE SCALE GENOMIC DNA]</scope>
    <source>
        <strain evidence="7 8">YJ56</strain>
        <plasmid evidence="7 8">unnamed2</plasmid>
    </source>
</reference>
<feature type="transmembrane region" description="Helical" evidence="5">
    <location>
        <begin position="59"/>
        <end position="84"/>
    </location>
</feature>
<dbReference type="Gene3D" id="1.20.1250.20">
    <property type="entry name" value="MFS general substrate transporter like domains"/>
    <property type="match status" value="2"/>
</dbReference>
<proteinExistence type="predicted"/>
<geneLocation type="plasmid" evidence="7 8">
    <name>unnamed2</name>
</geneLocation>
<feature type="transmembrane region" description="Helical" evidence="5">
    <location>
        <begin position="278"/>
        <end position="300"/>
    </location>
</feature>
<keyword evidence="4 5" id="KW-0472">Membrane</keyword>
<dbReference type="EMBL" id="CP047900">
    <property type="protein sequence ID" value="QHK22601.1"/>
    <property type="molecule type" value="Genomic_DNA"/>
</dbReference>
<dbReference type="GO" id="GO:0005886">
    <property type="term" value="C:plasma membrane"/>
    <property type="evidence" value="ECO:0007669"/>
    <property type="project" value="UniProtKB-SubCell"/>
</dbReference>
<feature type="transmembrane region" description="Helical" evidence="5">
    <location>
        <begin position="115"/>
        <end position="139"/>
    </location>
</feature>
<dbReference type="SUPFAM" id="SSF103473">
    <property type="entry name" value="MFS general substrate transporter"/>
    <property type="match status" value="1"/>
</dbReference>
<evidence type="ECO:0000256" key="4">
    <source>
        <dbReference type="ARBA" id="ARBA00023136"/>
    </source>
</evidence>
<feature type="transmembrane region" description="Helical" evidence="5">
    <location>
        <begin position="180"/>
        <end position="199"/>
    </location>
</feature>
<evidence type="ECO:0000256" key="2">
    <source>
        <dbReference type="ARBA" id="ARBA00022692"/>
    </source>
</evidence>
<keyword evidence="7" id="KW-0614">Plasmid</keyword>
<name>A0A6P1NZ84_9MICC</name>
<evidence type="ECO:0000259" key="6">
    <source>
        <dbReference type="PROSITE" id="PS50850"/>
    </source>
</evidence>
<comment type="subcellular location">
    <subcellularLocation>
        <location evidence="1">Cell membrane</location>
        <topology evidence="1">Multi-pass membrane protein</topology>
    </subcellularLocation>
</comment>
<dbReference type="InterPro" id="IPR050382">
    <property type="entry name" value="MFS_Na/Anion_cotransporter"/>
</dbReference>
<feature type="transmembrane region" description="Helical" evidence="5">
    <location>
        <begin position="312"/>
        <end position="334"/>
    </location>
</feature>